<dbReference type="eggNOG" id="COG0388">
    <property type="taxonomic scope" value="Bacteria"/>
</dbReference>
<dbReference type="PATRIC" id="fig|35806.4.peg.4257"/>
<accession>A0A0D6B827</accession>
<reference evidence="2 3" key="1">
    <citation type="submission" date="2015-02" db="EMBL/GenBank/DDBJ databases">
        <title>Genome sequene of Rhodovulum sulfidophilum DSM 2351.</title>
        <authorList>
            <person name="Nagao N."/>
        </authorList>
    </citation>
    <scope>NUCLEOTIDE SEQUENCE [LARGE SCALE GENOMIC DNA]</scope>
    <source>
        <strain evidence="2 3">DSM 2351</strain>
    </source>
</reference>
<dbReference type="CDD" id="cd07574">
    <property type="entry name" value="nitrilase_Rim1_like"/>
    <property type="match status" value="1"/>
</dbReference>
<dbReference type="KEGG" id="rsu:NHU_04152"/>
<name>A0A0D6B827_RHOSU</name>
<dbReference type="PANTHER" id="PTHR23088:SF50">
    <property type="entry name" value="HYDROLASE YHCX"/>
    <property type="match status" value="1"/>
</dbReference>
<dbReference type="PANTHER" id="PTHR23088">
    <property type="entry name" value="NITRILASE-RELATED"/>
    <property type="match status" value="1"/>
</dbReference>
<keyword evidence="2" id="KW-0378">Hydrolase</keyword>
<evidence type="ECO:0000259" key="1">
    <source>
        <dbReference type="PROSITE" id="PS50263"/>
    </source>
</evidence>
<evidence type="ECO:0000313" key="2">
    <source>
        <dbReference type="EMBL" id="BAQ71273.1"/>
    </source>
</evidence>
<protein>
    <submittedName>
        <fullName evidence="2">Carbon-nitrogen family hydrolase</fullName>
    </submittedName>
</protein>
<dbReference type="SUPFAM" id="SSF56317">
    <property type="entry name" value="Carbon-nitrogen hydrolase"/>
    <property type="match status" value="1"/>
</dbReference>
<organism evidence="2 3">
    <name type="scientific">Rhodovulum sulfidophilum</name>
    <name type="common">Rhodobacter sulfidophilus</name>
    <dbReference type="NCBI Taxonomy" id="35806"/>
    <lineage>
        <taxon>Bacteria</taxon>
        <taxon>Pseudomonadati</taxon>
        <taxon>Pseudomonadota</taxon>
        <taxon>Alphaproteobacteria</taxon>
        <taxon>Rhodobacterales</taxon>
        <taxon>Paracoccaceae</taxon>
        <taxon>Rhodovulum</taxon>
    </lineage>
</organism>
<sequence length="302" mass="32051">MTPGAIKIAAAAYPIDRLDSWAEYEAKLTAWVAEAAGAGADLLVFPEYGAMELAMLDGAAAAADLEASLVAVSGRCEQASGLHARLAREHGVHILGASAPVWQGTRPVNRARLFGPRGEAGHQDKQIMTRFEREDWNVHPGGSLALFDTALGRIGVLICYDCEFPLLARALIEAGAEILLVPSCTDTLAGYWRVRIGAMARALEGQCVVVQSPTLGEAPWCPAVDVNIGAAAIYGPPDTGFPPTGILAEGALNAPGWVHAEIDRAEIARVRAAGQVLNRAHWPEQSLFSDTVVRVPFHAFTT</sequence>
<proteinExistence type="predicted"/>
<dbReference type="InterPro" id="IPR036526">
    <property type="entry name" value="C-N_Hydrolase_sf"/>
</dbReference>
<feature type="domain" description="CN hydrolase" evidence="1">
    <location>
        <begin position="6"/>
        <end position="264"/>
    </location>
</feature>
<dbReference type="EMBL" id="AP014800">
    <property type="protein sequence ID" value="BAQ71273.1"/>
    <property type="molecule type" value="Genomic_DNA"/>
</dbReference>
<dbReference type="PROSITE" id="PS50263">
    <property type="entry name" value="CN_HYDROLASE"/>
    <property type="match status" value="1"/>
</dbReference>
<dbReference type="AlphaFoldDB" id="A0A0D6B827"/>
<dbReference type="GO" id="GO:0016787">
    <property type="term" value="F:hydrolase activity"/>
    <property type="evidence" value="ECO:0007669"/>
    <property type="project" value="UniProtKB-KW"/>
</dbReference>
<gene>
    <name evidence="2" type="ORF">NHU_04152</name>
</gene>
<evidence type="ECO:0000313" key="3">
    <source>
        <dbReference type="Proteomes" id="UP000064912"/>
    </source>
</evidence>
<dbReference type="Gene3D" id="3.60.110.10">
    <property type="entry name" value="Carbon-nitrogen hydrolase"/>
    <property type="match status" value="1"/>
</dbReference>
<dbReference type="Proteomes" id="UP000064912">
    <property type="component" value="Chromosome"/>
</dbReference>
<dbReference type="InterPro" id="IPR003010">
    <property type="entry name" value="C-N_Hydrolase"/>
</dbReference>
<dbReference type="Pfam" id="PF00795">
    <property type="entry name" value="CN_hydrolase"/>
    <property type="match status" value="1"/>
</dbReference>